<evidence type="ECO:0000313" key="2">
    <source>
        <dbReference type="Proteomes" id="UP001500954"/>
    </source>
</evidence>
<dbReference type="Proteomes" id="UP001500954">
    <property type="component" value="Unassembled WGS sequence"/>
</dbReference>
<dbReference type="GO" id="GO:0016740">
    <property type="term" value="F:transferase activity"/>
    <property type="evidence" value="ECO:0007669"/>
    <property type="project" value="UniProtKB-KW"/>
</dbReference>
<organism evidence="1 2">
    <name type="scientific">Snuella lapsa</name>
    <dbReference type="NCBI Taxonomy" id="870481"/>
    <lineage>
        <taxon>Bacteria</taxon>
        <taxon>Pseudomonadati</taxon>
        <taxon>Bacteroidota</taxon>
        <taxon>Flavobacteriia</taxon>
        <taxon>Flavobacteriales</taxon>
        <taxon>Flavobacteriaceae</taxon>
        <taxon>Snuella</taxon>
    </lineage>
</organism>
<keyword evidence="2" id="KW-1185">Reference proteome</keyword>
<gene>
    <name evidence="1" type="ORF">GCM10022395_24650</name>
</gene>
<sequence length="277" mass="32099">MKLVKELPKSILFSLFLHFVPTRFLISSKKEKLPVTVSLTSIPSRLNSLHIVIKSLFNQSHLPLKIILWLHEDLKTKLPKRLEKLQSNLFEIKYSHLTCSHRKLIHTLKEHQEAIIITCDDDLIYRGNLLINLYTEYLKFPNEITANTTYQIKFDNKNGYLPYNAWKFKAPPFNPKAQIPVGAWCILYPPNSLSNKVFNEDLFLKLTPKADDLWFKAMALLNGTNSRQSENPPKEPIPIIGSQKVALKKDNISKNKNDKQWAALSKHFNLDKLIKEN</sequence>
<comment type="caution">
    <text evidence="1">The sequence shown here is derived from an EMBL/GenBank/DDBJ whole genome shotgun (WGS) entry which is preliminary data.</text>
</comment>
<evidence type="ECO:0000313" key="1">
    <source>
        <dbReference type="EMBL" id="GAA3574593.1"/>
    </source>
</evidence>
<dbReference type="RefSeq" id="WP_345006532.1">
    <property type="nucleotide sequence ID" value="NZ_BAABCY010000066.1"/>
</dbReference>
<accession>A0ABP6XYX0</accession>
<proteinExistence type="predicted"/>
<keyword evidence="1" id="KW-0808">Transferase</keyword>
<protein>
    <submittedName>
        <fullName evidence="1">Glycosyl transferase</fullName>
    </submittedName>
</protein>
<dbReference type="EMBL" id="BAABCY010000066">
    <property type="protein sequence ID" value="GAA3574593.1"/>
    <property type="molecule type" value="Genomic_DNA"/>
</dbReference>
<reference evidence="2" key="1">
    <citation type="journal article" date="2019" name="Int. J. Syst. Evol. Microbiol.">
        <title>The Global Catalogue of Microorganisms (GCM) 10K type strain sequencing project: providing services to taxonomists for standard genome sequencing and annotation.</title>
        <authorList>
            <consortium name="The Broad Institute Genomics Platform"/>
            <consortium name="The Broad Institute Genome Sequencing Center for Infectious Disease"/>
            <person name="Wu L."/>
            <person name="Ma J."/>
        </authorList>
    </citation>
    <scope>NUCLEOTIDE SEQUENCE [LARGE SCALE GENOMIC DNA]</scope>
    <source>
        <strain evidence="2">JCM 17111</strain>
    </source>
</reference>
<name>A0ABP6XYX0_9FLAO</name>